<gene>
    <name evidence="1" type="ORF">J3U88_10050</name>
</gene>
<dbReference type="RefSeq" id="WP_207858562.1">
    <property type="nucleotide sequence ID" value="NZ_JAFREP010000007.1"/>
</dbReference>
<evidence type="ECO:0000313" key="1">
    <source>
        <dbReference type="EMBL" id="MBO1318804.1"/>
    </source>
</evidence>
<comment type="caution">
    <text evidence="1">The sequence shown here is derived from an EMBL/GenBank/DDBJ whole genome shotgun (WGS) entry which is preliminary data.</text>
</comment>
<dbReference type="AlphaFoldDB" id="A0A8J7Q7L0"/>
<keyword evidence="2" id="KW-1185">Reference proteome</keyword>
<protein>
    <submittedName>
        <fullName evidence="1">Uncharacterized protein</fullName>
    </submittedName>
</protein>
<proteinExistence type="predicted"/>
<accession>A0A8J7Q7L0</accession>
<organism evidence="1 2">
    <name type="scientific">Acanthopleuribacter pedis</name>
    <dbReference type="NCBI Taxonomy" id="442870"/>
    <lineage>
        <taxon>Bacteria</taxon>
        <taxon>Pseudomonadati</taxon>
        <taxon>Acidobacteriota</taxon>
        <taxon>Holophagae</taxon>
        <taxon>Acanthopleuribacterales</taxon>
        <taxon>Acanthopleuribacteraceae</taxon>
        <taxon>Acanthopleuribacter</taxon>
    </lineage>
</organism>
<sequence length="63" mass="6480">MLSHLAGAVLIAALAAPAVMIVTAWVSINWFAGKAYTEIPAQEQGAVRIAEPTTTPFSSPGSP</sequence>
<evidence type="ECO:0000313" key="2">
    <source>
        <dbReference type="Proteomes" id="UP000664417"/>
    </source>
</evidence>
<name>A0A8J7Q7L0_9BACT</name>
<dbReference type="Proteomes" id="UP000664417">
    <property type="component" value="Unassembled WGS sequence"/>
</dbReference>
<dbReference type="EMBL" id="JAFREP010000007">
    <property type="protein sequence ID" value="MBO1318804.1"/>
    <property type="molecule type" value="Genomic_DNA"/>
</dbReference>
<reference evidence="1" key="1">
    <citation type="submission" date="2021-03" db="EMBL/GenBank/DDBJ databases">
        <authorList>
            <person name="Wang G."/>
        </authorList>
    </citation>
    <scope>NUCLEOTIDE SEQUENCE</scope>
    <source>
        <strain evidence="1">KCTC 12899</strain>
    </source>
</reference>